<dbReference type="AlphaFoldDB" id="A0A2G1VYA3"/>
<gene>
    <name evidence="2" type="ORF">CEE69_29450</name>
</gene>
<comment type="caution">
    <text evidence="2">The sequence shown here is derived from an EMBL/GenBank/DDBJ whole genome shotgun (WGS) entry which is preliminary data.</text>
</comment>
<proteinExistence type="predicted"/>
<dbReference type="PROSITE" id="PS51257">
    <property type="entry name" value="PROKAR_LIPOPROTEIN"/>
    <property type="match status" value="1"/>
</dbReference>
<dbReference type="Proteomes" id="UP000225740">
    <property type="component" value="Unassembled WGS sequence"/>
</dbReference>
<dbReference type="GeneID" id="90611974"/>
<evidence type="ECO:0000256" key="1">
    <source>
        <dbReference type="SAM" id="SignalP"/>
    </source>
</evidence>
<sequence length="59" mass="5846">MMNMKQAIAALCIALGLLGLTACAPGGGDAEKLTAPEGIDWEAIEAEGGAIADAQSEGE</sequence>
<accession>A0A2G1VYA3</accession>
<evidence type="ECO:0000313" key="3">
    <source>
        <dbReference type="Proteomes" id="UP000225740"/>
    </source>
</evidence>
<dbReference type="EMBL" id="NIZW01000040">
    <property type="protein sequence ID" value="PHQ31763.1"/>
    <property type="molecule type" value="Genomic_DNA"/>
</dbReference>
<keyword evidence="3" id="KW-1185">Reference proteome</keyword>
<keyword evidence="1" id="KW-0732">Signal</keyword>
<reference evidence="2 3" key="1">
    <citation type="submission" date="2017-06" db="EMBL/GenBank/DDBJ databases">
        <title>Description of Rhodopirellula bahusiensis sp. nov.</title>
        <authorList>
            <person name="Kizina J."/>
            <person name="Harder J."/>
        </authorList>
    </citation>
    <scope>NUCLEOTIDE SEQUENCE [LARGE SCALE GENOMIC DNA]</scope>
    <source>
        <strain evidence="2 3">SWK21</strain>
    </source>
</reference>
<organism evidence="2 3">
    <name type="scientific">Rhodopirellula bahusiensis</name>
    <dbReference type="NCBI Taxonomy" id="2014065"/>
    <lineage>
        <taxon>Bacteria</taxon>
        <taxon>Pseudomonadati</taxon>
        <taxon>Planctomycetota</taxon>
        <taxon>Planctomycetia</taxon>
        <taxon>Pirellulales</taxon>
        <taxon>Pirellulaceae</taxon>
        <taxon>Rhodopirellula</taxon>
    </lineage>
</organism>
<feature type="chain" id="PRO_5013894861" evidence="1">
    <location>
        <begin position="25"/>
        <end position="59"/>
    </location>
</feature>
<evidence type="ECO:0000313" key="2">
    <source>
        <dbReference type="EMBL" id="PHQ31763.1"/>
    </source>
</evidence>
<name>A0A2G1VYA3_9BACT</name>
<dbReference type="RefSeq" id="WP_099264148.1">
    <property type="nucleotide sequence ID" value="NZ_NIZW01000040.1"/>
</dbReference>
<protein>
    <submittedName>
        <fullName evidence="2">Uncharacterized protein</fullName>
    </submittedName>
</protein>
<feature type="signal peptide" evidence="1">
    <location>
        <begin position="1"/>
        <end position="24"/>
    </location>
</feature>